<comment type="caution">
    <text evidence="8">The sequence shown here is derived from an EMBL/GenBank/DDBJ whole genome shotgun (WGS) entry which is preliminary data.</text>
</comment>
<dbReference type="Pfam" id="PF00263">
    <property type="entry name" value="Secretin"/>
    <property type="match status" value="1"/>
</dbReference>
<sequence length="539" mass="55986">MTKFHRITAAALAAAMALGGCTTMVEAPKRIEQAQQKAESLRDQAVASATKASVSQTARPRLAGEEIVLRAQGSLPEIFAKQVTFTTQGAQSLPEALDAIATVAGVSIRGVEQVNEGPQQGASSSGQGQISGKVSMEFNGTLRSLLDDLAARANASWRYNHATKTVEVFRFETKTLSLYLPPGNKKVDASISLSGVGGNTGGGGGGGSSGAGQVAVTQNLTIDPWTSVMNGIQSILNESSSQTNQQSGNRTGGAGQSTTTASGSAGRAAANPELGLITVTARPHAIQRVEAYVTSVNARFARNVMVDVKIYNLTMSQDASAGFSMDLLYRKMGGLGMAVVGAAPIQPAGLIPGQLTISQNGTSRFSGSELLVQALSQFGNVSLQTQGQVLAINGQPSPIQVANEVSYLAQQATTVTANVGTTTTMTPGTRVVGFTGNFIPTILGDNRILLQYQLQISALTALNQVGSGANIIQTPQISSQSLQQQAFLRDGESIVLFGFDQSRDTTDRALSLGGASGTARINREMLVIVMQVAGGHRNV</sequence>
<feature type="domain" description="Type II/III secretion system secretin-like" evidence="7">
    <location>
        <begin position="374"/>
        <end position="507"/>
    </location>
</feature>
<evidence type="ECO:0000256" key="5">
    <source>
        <dbReference type="SAM" id="Coils"/>
    </source>
</evidence>
<proteinExistence type="inferred from homology"/>
<keyword evidence="9" id="KW-1185">Reference proteome</keyword>
<evidence type="ECO:0000256" key="3">
    <source>
        <dbReference type="ARBA" id="ARBA00023136"/>
    </source>
</evidence>
<evidence type="ECO:0000313" key="8">
    <source>
        <dbReference type="EMBL" id="TWO71433.1"/>
    </source>
</evidence>
<dbReference type="Proteomes" id="UP000318199">
    <property type="component" value="Unassembled WGS sequence"/>
</dbReference>
<dbReference type="InterPro" id="IPR050810">
    <property type="entry name" value="Bact_Secretion_Sys_Channel"/>
</dbReference>
<keyword evidence="3" id="KW-0472">Membrane</keyword>
<dbReference type="OrthoDB" id="6638496at2"/>
<gene>
    <name evidence="8" type="ORF">FN976_10975</name>
</gene>
<dbReference type="PANTHER" id="PTHR30332">
    <property type="entry name" value="PROBABLE GENERAL SECRETION PATHWAY PROTEIN D"/>
    <property type="match status" value="1"/>
</dbReference>
<name>A0A562ZSC6_9BURK</name>
<dbReference type="GO" id="GO:0009306">
    <property type="term" value="P:protein secretion"/>
    <property type="evidence" value="ECO:0007669"/>
    <property type="project" value="InterPro"/>
</dbReference>
<dbReference type="InterPro" id="IPR004846">
    <property type="entry name" value="T2SS/T3SS_dom"/>
</dbReference>
<feature type="compositionally biased region" description="Low complexity" evidence="6">
    <location>
        <begin position="256"/>
        <end position="267"/>
    </location>
</feature>
<evidence type="ECO:0000256" key="4">
    <source>
        <dbReference type="RuleBase" id="RU004003"/>
    </source>
</evidence>
<evidence type="ECO:0000256" key="6">
    <source>
        <dbReference type="SAM" id="MobiDB-lite"/>
    </source>
</evidence>
<dbReference type="PROSITE" id="PS51257">
    <property type="entry name" value="PROKAR_LIPOPROTEIN"/>
    <property type="match status" value="1"/>
</dbReference>
<protein>
    <submittedName>
        <fullName evidence="8">Type II secretory pathway component PulD-like protein</fullName>
    </submittedName>
</protein>
<feature type="region of interest" description="Disordered" evidence="6">
    <location>
        <begin position="238"/>
        <end position="267"/>
    </location>
</feature>
<keyword evidence="5" id="KW-0175">Coiled coil</keyword>
<comment type="subcellular location">
    <subcellularLocation>
        <location evidence="1">Membrane</location>
    </subcellularLocation>
</comment>
<evidence type="ECO:0000256" key="1">
    <source>
        <dbReference type="ARBA" id="ARBA00004370"/>
    </source>
</evidence>
<feature type="coiled-coil region" evidence="5">
    <location>
        <begin position="24"/>
        <end position="51"/>
    </location>
</feature>
<accession>A0A562ZSC6</accession>
<dbReference type="EMBL" id="VOBQ01000008">
    <property type="protein sequence ID" value="TWO71433.1"/>
    <property type="molecule type" value="Genomic_DNA"/>
</dbReference>
<evidence type="ECO:0000259" key="7">
    <source>
        <dbReference type="Pfam" id="PF00263"/>
    </source>
</evidence>
<organism evidence="8 9">
    <name type="scientific">Caenimonas sedimenti</name>
    <dbReference type="NCBI Taxonomy" id="2596921"/>
    <lineage>
        <taxon>Bacteria</taxon>
        <taxon>Pseudomonadati</taxon>
        <taxon>Pseudomonadota</taxon>
        <taxon>Betaproteobacteria</taxon>
        <taxon>Burkholderiales</taxon>
        <taxon>Comamonadaceae</taxon>
        <taxon>Caenimonas</taxon>
    </lineage>
</organism>
<dbReference type="AlphaFoldDB" id="A0A562ZSC6"/>
<feature type="compositionally biased region" description="Polar residues" evidence="6">
    <location>
        <begin position="238"/>
        <end position="249"/>
    </location>
</feature>
<comment type="similarity">
    <text evidence="4">Belongs to the bacterial secretin family.</text>
</comment>
<keyword evidence="2" id="KW-0732">Signal</keyword>
<evidence type="ECO:0000313" key="9">
    <source>
        <dbReference type="Proteomes" id="UP000318199"/>
    </source>
</evidence>
<dbReference type="PANTHER" id="PTHR30332:SF24">
    <property type="entry name" value="SECRETIN GSPD-RELATED"/>
    <property type="match status" value="1"/>
</dbReference>
<dbReference type="GO" id="GO:0016020">
    <property type="term" value="C:membrane"/>
    <property type="evidence" value="ECO:0007669"/>
    <property type="project" value="UniProtKB-SubCell"/>
</dbReference>
<evidence type="ECO:0000256" key="2">
    <source>
        <dbReference type="ARBA" id="ARBA00022729"/>
    </source>
</evidence>
<reference evidence="8 9" key="1">
    <citation type="submission" date="2019-07" db="EMBL/GenBank/DDBJ databases">
        <title>Caenimonas sedimenti sp. nov., isolated from activated sludge.</title>
        <authorList>
            <person name="Xu J."/>
        </authorList>
    </citation>
    <scope>NUCLEOTIDE SEQUENCE [LARGE SCALE GENOMIC DNA]</scope>
    <source>
        <strain evidence="8 9">HX-9-20</strain>
    </source>
</reference>